<dbReference type="PATRIC" id="fig|1177179.3.peg.1067"/>
<feature type="domain" description="MobA-like NTP transferase" evidence="8">
    <location>
        <begin position="7"/>
        <end position="161"/>
    </location>
</feature>
<keyword evidence="2" id="KW-0808">Transferase</keyword>
<keyword evidence="3" id="KW-0479">Metal-binding</keyword>
<dbReference type="PANTHER" id="PTHR19136:SF81">
    <property type="entry name" value="MOLYBDENUM COFACTOR GUANYLYLTRANSFERASE"/>
    <property type="match status" value="1"/>
</dbReference>
<dbReference type="RefSeq" id="WP_008928247.1">
    <property type="nucleotide sequence ID" value="NZ_AMRJ01000005.1"/>
</dbReference>
<reference evidence="9 10" key="1">
    <citation type="journal article" date="2012" name="J. Bacteriol.">
        <title>Genome Sequence of the Alkane-Degrading Bacterium Alcanivorax hongdengensis Type Strain A-11-3.</title>
        <authorList>
            <person name="Lai Q."/>
            <person name="Shao Z."/>
        </authorList>
    </citation>
    <scope>NUCLEOTIDE SEQUENCE [LARGE SCALE GENOMIC DNA]</scope>
    <source>
        <strain evidence="9 10">A-11-3</strain>
    </source>
</reference>
<dbReference type="SUPFAM" id="SSF53448">
    <property type="entry name" value="Nucleotide-diphospho-sugar transferases"/>
    <property type="match status" value="1"/>
</dbReference>
<protein>
    <submittedName>
        <fullName evidence="9">Molybdopterin-guanine dinucleotide biosynthesis protein A</fullName>
    </submittedName>
</protein>
<evidence type="ECO:0000256" key="5">
    <source>
        <dbReference type="ARBA" id="ARBA00022842"/>
    </source>
</evidence>
<keyword evidence="4" id="KW-0547">Nucleotide-binding</keyword>
<keyword evidence="1" id="KW-0963">Cytoplasm</keyword>
<evidence type="ECO:0000256" key="6">
    <source>
        <dbReference type="ARBA" id="ARBA00023134"/>
    </source>
</evidence>
<dbReference type="GO" id="GO:0005525">
    <property type="term" value="F:GTP binding"/>
    <property type="evidence" value="ECO:0007669"/>
    <property type="project" value="UniProtKB-KW"/>
</dbReference>
<evidence type="ECO:0000256" key="7">
    <source>
        <dbReference type="ARBA" id="ARBA00023150"/>
    </source>
</evidence>
<dbReference type="eggNOG" id="COG0746">
    <property type="taxonomic scope" value="Bacteria"/>
</dbReference>
<keyword evidence="10" id="KW-1185">Reference proteome</keyword>
<comment type="caution">
    <text evidence="9">The sequence shown here is derived from an EMBL/GenBank/DDBJ whole genome shotgun (WGS) entry which is preliminary data.</text>
</comment>
<dbReference type="PANTHER" id="PTHR19136">
    <property type="entry name" value="MOLYBDENUM COFACTOR GUANYLYLTRANSFERASE"/>
    <property type="match status" value="1"/>
</dbReference>
<dbReference type="GO" id="GO:0046872">
    <property type="term" value="F:metal ion binding"/>
    <property type="evidence" value="ECO:0007669"/>
    <property type="project" value="UniProtKB-KW"/>
</dbReference>
<dbReference type="AlphaFoldDB" id="L0WGX5"/>
<dbReference type="CDD" id="cd02503">
    <property type="entry name" value="MobA"/>
    <property type="match status" value="1"/>
</dbReference>
<evidence type="ECO:0000256" key="3">
    <source>
        <dbReference type="ARBA" id="ARBA00022723"/>
    </source>
</evidence>
<dbReference type="Proteomes" id="UP000010164">
    <property type="component" value="Unassembled WGS sequence"/>
</dbReference>
<evidence type="ECO:0000313" key="9">
    <source>
        <dbReference type="EMBL" id="EKF75085.1"/>
    </source>
</evidence>
<dbReference type="OrthoDB" id="9788394at2"/>
<dbReference type="InterPro" id="IPR029044">
    <property type="entry name" value="Nucleotide-diphossugar_trans"/>
</dbReference>
<sequence>MQDYTLIVLAGGRGTRMGGADKGLVTVGDHPLVLTLITALTPPPVRVIISANRNQPSYAQWADQVVSDLRDDFQGPLAGLEAALAIAHGPCVCLPCDLLAPPASLIASLLAPLRPGQPCVARDPQRLQPLCLSCCASDDYRQTLGHYLDNGGRSARGWLASYPHQTVTLDQPLDNLNHLPQP</sequence>
<dbReference type="GO" id="GO:1902758">
    <property type="term" value="P:bis(molybdopterin guanine dinucleotide)molybdenum biosynthetic process"/>
    <property type="evidence" value="ECO:0007669"/>
    <property type="project" value="TreeGrafter"/>
</dbReference>
<dbReference type="STRING" id="1177179.A11A3_05314"/>
<evidence type="ECO:0000313" key="10">
    <source>
        <dbReference type="Proteomes" id="UP000010164"/>
    </source>
</evidence>
<dbReference type="InterPro" id="IPR013482">
    <property type="entry name" value="Molybde_CF_guanTrfase"/>
</dbReference>
<name>L0WGX5_9GAMM</name>
<dbReference type="Pfam" id="PF12804">
    <property type="entry name" value="NTP_transf_3"/>
    <property type="match status" value="1"/>
</dbReference>
<dbReference type="EMBL" id="AMRJ01000005">
    <property type="protein sequence ID" value="EKF75085.1"/>
    <property type="molecule type" value="Genomic_DNA"/>
</dbReference>
<evidence type="ECO:0000259" key="8">
    <source>
        <dbReference type="Pfam" id="PF12804"/>
    </source>
</evidence>
<organism evidence="9 10">
    <name type="scientific">Alcanivorax hongdengensis A-11-3</name>
    <dbReference type="NCBI Taxonomy" id="1177179"/>
    <lineage>
        <taxon>Bacteria</taxon>
        <taxon>Pseudomonadati</taxon>
        <taxon>Pseudomonadota</taxon>
        <taxon>Gammaproteobacteria</taxon>
        <taxon>Oceanospirillales</taxon>
        <taxon>Alcanivoracaceae</taxon>
        <taxon>Alcanivorax</taxon>
    </lineage>
</organism>
<keyword evidence="6" id="KW-0342">GTP-binding</keyword>
<accession>L0WGX5</accession>
<evidence type="ECO:0000256" key="1">
    <source>
        <dbReference type="ARBA" id="ARBA00022490"/>
    </source>
</evidence>
<dbReference type="InterPro" id="IPR025877">
    <property type="entry name" value="MobA-like_NTP_Trfase"/>
</dbReference>
<dbReference type="Gene3D" id="3.90.550.10">
    <property type="entry name" value="Spore Coat Polysaccharide Biosynthesis Protein SpsA, Chain A"/>
    <property type="match status" value="1"/>
</dbReference>
<gene>
    <name evidence="9" type="ORF">A11A3_05314</name>
</gene>
<proteinExistence type="predicted"/>
<keyword evidence="5" id="KW-0460">Magnesium</keyword>
<evidence type="ECO:0000256" key="4">
    <source>
        <dbReference type="ARBA" id="ARBA00022741"/>
    </source>
</evidence>
<keyword evidence="7" id="KW-0501">Molybdenum cofactor biosynthesis</keyword>
<evidence type="ECO:0000256" key="2">
    <source>
        <dbReference type="ARBA" id="ARBA00022679"/>
    </source>
</evidence>
<dbReference type="GO" id="GO:0016779">
    <property type="term" value="F:nucleotidyltransferase activity"/>
    <property type="evidence" value="ECO:0007669"/>
    <property type="project" value="TreeGrafter"/>
</dbReference>